<dbReference type="HOGENOM" id="CLU_1349741_0_0_1"/>
<proteinExistence type="predicted"/>
<organism evidence="1 2">
    <name type="scientific">Trachipleistophora hominis</name>
    <name type="common">Microsporidian parasite</name>
    <dbReference type="NCBI Taxonomy" id="72359"/>
    <lineage>
        <taxon>Eukaryota</taxon>
        <taxon>Fungi</taxon>
        <taxon>Fungi incertae sedis</taxon>
        <taxon>Microsporidia</taxon>
        <taxon>Pleistophoridae</taxon>
        <taxon>Trachipleistophora</taxon>
    </lineage>
</organism>
<dbReference type="Proteomes" id="UP000011185">
    <property type="component" value="Unassembled WGS sequence"/>
</dbReference>
<dbReference type="AlphaFoldDB" id="L7JS64"/>
<dbReference type="VEuPathDB" id="MicrosporidiaDB:THOM_2831"/>
<sequence>MKKAIEVASQDNRVVSQPIIYTRSYEQENISNIQKKQIKEDSKAIYTTQESLKKETSQILTRLGVWRLAVYITKKIIKLLKQSNNQVSEIKSIIQKNGRSKSDMCFGEGTFTKPKTQIKANIERHGMYMKDFRYRKNNLSLQTPVNIERIDLKNNYILIATLNICSVLKKRVDLLELLLYKKPTVILLQETPWIKNFPQERVL</sequence>
<name>L7JS64_TRAHO</name>
<accession>L7JS64</accession>
<gene>
    <name evidence="1" type="ORF">THOM_2831</name>
</gene>
<protein>
    <submittedName>
        <fullName evidence="1">Uncharacterized protein</fullName>
    </submittedName>
</protein>
<reference evidence="1 2" key="1">
    <citation type="journal article" date="2012" name="PLoS Pathog.">
        <title>The genome of the obligate intracellular parasite Trachipleistophora hominis: new insights into microsporidian genome dynamics and reductive evolution.</title>
        <authorList>
            <person name="Heinz E."/>
            <person name="Williams T.A."/>
            <person name="Nakjang S."/>
            <person name="Noel C.J."/>
            <person name="Swan D.C."/>
            <person name="Goldberg A.V."/>
            <person name="Harris S.R."/>
            <person name="Weinmaier T."/>
            <person name="Markert S."/>
            <person name="Becher D."/>
            <person name="Bernhardt J."/>
            <person name="Dagan T."/>
            <person name="Hacker C."/>
            <person name="Lucocq J.M."/>
            <person name="Schweder T."/>
            <person name="Rattei T."/>
            <person name="Hall N."/>
            <person name="Hirt R.P."/>
            <person name="Embley T.M."/>
        </authorList>
    </citation>
    <scope>NUCLEOTIDE SEQUENCE [LARGE SCALE GENOMIC DNA]</scope>
</reference>
<dbReference type="EMBL" id="JH994056">
    <property type="protein sequence ID" value="ELQ74254.1"/>
    <property type="molecule type" value="Genomic_DNA"/>
</dbReference>
<keyword evidence="2" id="KW-1185">Reference proteome</keyword>
<evidence type="ECO:0000313" key="1">
    <source>
        <dbReference type="EMBL" id="ELQ74254.1"/>
    </source>
</evidence>
<evidence type="ECO:0000313" key="2">
    <source>
        <dbReference type="Proteomes" id="UP000011185"/>
    </source>
</evidence>
<dbReference type="InParanoid" id="L7JS64"/>